<dbReference type="PANTHER" id="PTHR31239">
    <property type="entry name" value="NICOLIN 1"/>
    <property type="match status" value="1"/>
</dbReference>
<dbReference type="InterPro" id="IPR040235">
    <property type="entry name" value="Nicolin-1"/>
</dbReference>
<dbReference type="Proteomes" id="UP000749559">
    <property type="component" value="Unassembled WGS sequence"/>
</dbReference>
<dbReference type="GO" id="GO:0005654">
    <property type="term" value="C:nucleoplasm"/>
    <property type="evidence" value="ECO:0007669"/>
    <property type="project" value="TreeGrafter"/>
</dbReference>
<dbReference type="AlphaFoldDB" id="A0A8J1XGH8"/>
<sequence length="211" mass="23847">MTSKPLLCSVKKPVFISAGDSFQSGCCVIDVTFPNVINPQIEEISFRNYYTAYLKIRFKTKEQNEKSPWKSASLRKTLMPDPHCETKAEDYFTITKDDMKVELKNIGSLRFILYQPSPVWKDFSLNDITIYSTRVKLLSEQSLPDWLEDSTAGDGKEDQPTIKGVPAVEDISNGLQHLWSLVAKAGDNKPTSSLGRYEVDGSYEINLLSYT</sequence>
<reference evidence="1" key="1">
    <citation type="submission" date="2022-03" db="EMBL/GenBank/DDBJ databases">
        <authorList>
            <person name="Martin C."/>
        </authorList>
    </citation>
    <scope>NUCLEOTIDE SEQUENCE</scope>
</reference>
<name>A0A8J1XGH8_OWEFU</name>
<evidence type="ECO:0000313" key="1">
    <source>
        <dbReference type="EMBL" id="CAH1784074.1"/>
    </source>
</evidence>
<comment type="caution">
    <text evidence="1">The sequence shown here is derived from an EMBL/GenBank/DDBJ whole genome shotgun (WGS) entry which is preliminary data.</text>
</comment>
<gene>
    <name evidence="1" type="ORF">OFUS_LOCUS10327</name>
</gene>
<dbReference type="EMBL" id="CAIIXF020000005">
    <property type="protein sequence ID" value="CAH1784074.1"/>
    <property type="molecule type" value="Genomic_DNA"/>
</dbReference>
<dbReference type="PANTHER" id="PTHR31239:SF2">
    <property type="entry name" value="NICOLIN-1"/>
    <property type="match status" value="1"/>
</dbReference>
<organism evidence="1 2">
    <name type="scientific">Owenia fusiformis</name>
    <name type="common">Polychaete worm</name>
    <dbReference type="NCBI Taxonomy" id="6347"/>
    <lineage>
        <taxon>Eukaryota</taxon>
        <taxon>Metazoa</taxon>
        <taxon>Spiralia</taxon>
        <taxon>Lophotrochozoa</taxon>
        <taxon>Annelida</taxon>
        <taxon>Polychaeta</taxon>
        <taxon>Sedentaria</taxon>
        <taxon>Canalipalpata</taxon>
        <taxon>Sabellida</taxon>
        <taxon>Oweniida</taxon>
        <taxon>Oweniidae</taxon>
        <taxon>Owenia</taxon>
    </lineage>
</organism>
<evidence type="ECO:0000313" key="2">
    <source>
        <dbReference type="Proteomes" id="UP000749559"/>
    </source>
</evidence>
<accession>A0A8J1XGH8</accession>
<proteinExistence type="predicted"/>
<dbReference type="OrthoDB" id="73161at2759"/>
<keyword evidence="2" id="KW-1185">Reference proteome</keyword>
<protein>
    <submittedName>
        <fullName evidence="1">Uncharacterized protein</fullName>
    </submittedName>
</protein>